<name>A0A6P3XBK7_DINQU</name>
<dbReference type="InterPro" id="IPR050430">
    <property type="entry name" value="Peptidase_S1"/>
</dbReference>
<evidence type="ECO:0000256" key="4">
    <source>
        <dbReference type="ARBA" id="ARBA00023157"/>
    </source>
</evidence>
<organism evidence="7 8">
    <name type="scientific">Dinoponera quadriceps</name>
    <name type="common">South American ant</name>
    <dbReference type="NCBI Taxonomy" id="609295"/>
    <lineage>
        <taxon>Eukaryota</taxon>
        <taxon>Metazoa</taxon>
        <taxon>Ecdysozoa</taxon>
        <taxon>Arthropoda</taxon>
        <taxon>Hexapoda</taxon>
        <taxon>Insecta</taxon>
        <taxon>Pterygota</taxon>
        <taxon>Neoptera</taxon>
        <taxon>Endopterygota</taxon>
        <taxon>Hymenoptera</taxon>
        <taxon>Apocrita</taxon>
        <taxon>Aculeata</taxon>
        <taxon>Formicoidea</taxon>
        <taxon>Formicidae</taxon>
        <taxon>Ponerinae</taxon>
        <taxon>Ponerini</taxon>
        <taxon>Dinoponera</taxon>
    </lineage>
</organism>
<keyword evidence="2" id="KW-0378">Hydrolase</keyword>
<feature type="signal peptide" evidence="5">
    <location>
        <begin position="1"/>
        <end position="17"/>
    </location>
</feature>
<dbReference type="GeneID" id="106744980"/>
<keyword evidence="7" id="KW-1185">Reference proteome</keyword>
<dbReference type="PROSITE" id="PS50240">
    <property type="entry name" value="TRYPSIN_DOM"/>
    <property type="match status" value="1"/>
</dbReference>
<reference evidence="8" key="1">
    <citation type="submission" date="2025-08" db="UniProtKB">
        <authorList>
            <consortium name="RefSeq"/>
        </authorList>
    </citation>
    <scope>IDENTIFICATION</scope>
</reference>
<feature type="chain" id="PRO_5027924659" evidence="5">
    <location>
        <begin position="18"/>
        <end position="273"/>
    </location>
</feature>
<dbReference type="RefSeq" id="XP_014475657.1">
    <property type="nucleotide sequence ID" value="XM_014620171.1"/>
</dbReference>
<evidence type="ECO:0000259" key="6">
    <source>
        <dbReference type="PROSITE" id="PS50240"/>
    </source>
</evidence>
<dbReference type="GO" id="GO:0006508">
    <property type="term" value="P:proteolysis"/>
    <property type="evidence" value="ECO:0007669"/>
    <property type="project" value="UniProtKB-KW"/>
</dbReference>
<proteinExistence type="predicted"/>
<dbReference type="SUPFAM" id="SSF50494">
    <property type="entry name" value="Trypsin-like serine proteases"/>
    <property type="match status" value="1"/>
</dbReference>
<dbReference type="KEGG" id="dqu:106744980"/>
<keyword evidence="4" id="KW-1015">Disulfide bond</keyword>
<evidence type="ECO:0000256" key="2">
    <source>
        <dbReference type="ARBA" id="ARBA00022801"/>
    </source>
</evidence>
<dbReference type="SMART" id="SM00020">
    <property type="entry name" value="Tryp_SPc"/>
    <property type="match status" value="1"/>
</dbReference>
<evidence type="ECO:0000256" key="1">
    <source>
        <dbReference type="ARBA" id="ARBA00022670"/>
    </source>
</evidence>
<keyword evidence="1" id="KW-0645">Protease</keyword>
<accession>A0A6P3XBK7</accession>
<evidence type="ECO:0000313" key="8">
    <source>
        <dbReference type="RefSeq" id="XP_014475657.1"/>
    </source>
</evidence>
<dbReference type="Pfam" id="PF00089">
    <property type="entry name" value="Trypsin"/>
    <property type="match status" value="1"/>
</dbReference>
<dbReference type="Gene3D" id="2.40.10.10">
    <property type="entry name" value="Trypsin-like serine proteases"/>
    <property type="match status" value="1"/>
</dbReference>
<dbReference type="OrthoDB" id="8030239at2759"/>
<evidence type="ECO:0000256" key="5">
    <source>
        <dbReference type="SAM" id="SignalP"/>
    </source>
</evidence>
<dbReference type="AlphaFoldDB" id="A0A6P3XBK7"/>
<dbReference type="InterPro" id="IPR009003">
    <property type="entry name" value="Peptidase_S1_PA"/>
</dbReference>
<dbReference type="Proteomes" id="UP000515204">
    <property type="component" value="Unplaced"/>
</dbReference>
<dbReference type="InterPro" id="IPR001254">
    <property type="entry name" value="Trypsin_dom"/>
</dbReference>
<sequence length="273" mass="30574">MASYMTALVCILTIALANIVCGYWMDKTLDIKEEWNVGGLINANPTDTEKYPFMVSIKSEGTHICSGAMLTQVYVITNARCLEMWQESSSAKNLTVVTGSSILQCGGKAYNVDKIFFHDEYAKNTDYVGDYMHNIALIRVEKIMEYNSLQWPVKLPNCKDPPPSCERAENVDWGMLYKDGPVSNNLQVSYPFQSDRWKCQGDYYETIKIAPGDFCLFTGVKVGTCHGSFGGSVMCKNYLIGITSGVTSCYLELPLIATDICSHYKWIERIIAN</sequence>
<keyword evidence="3" id="KW-0720">Serine protease</keyword>
<feature type="domain" description="Peptidase S1" evidence="6">
    <location>
        <begin position="36"/>
        <end position="272"/>
    </location>
</feature>
<protein>
    <submittedName>
        <fullName evidence="8">Chymotrypsin-2-like</fullName>
    </submittedName>
</protein>
<keyword evidence="5" id="KW-0732">Signal</keyword>
<dbReference type="InterPro" id="IPR043504">
    <property type="entry name" value="Peptidase_S1_PA_chymotrypsin"/>
</dbReference>
<gene>
    <name evidence="8" type="primary">LOC106744980</name>
</gene>
<evidence type="ECO:0000256" key="3">
    <source>
        <dbReference type="ARBA" id="ARBA00022825"/>
    </source>
</evidence>
<dbReference type="GO" id="GO:0004252">
    <property type="term" value="F:serine-type endopeptidase activity"/>
    <property type="evidence" value="ECO:0007669"/>
    <property type="project" value="InterPro"/>
</dbReference>
<evidence type="ECO:0000313" key="7">
    <source>
        <dbReference type="Proteomes" id="UP000515204"/>
    </source>
</evidence>
<dbReference type="PANTHER" id="PTHR24276">
    <property type="entry name" value="POLYSERASE-RELATED"/>
    <property type="match status" value="1"/>
</dbReference>
<dbReference type="PANTHER" id="PTHR24276:SF96">
    <property type="entry name" value="PEPTIDASE S1 DOMAIN-CONTAINING PROTEIN"/>
    <property type="match status" value="1"/>
</dbReference>